<dbReference type="InterPro" id="IPR032675">
    <property type="entry name" value="LRR_dom_sf"/>
</dbReference>
<dbReference type="GO" id="GO:0005634">
    <property type="term" value="C:nucleus"/>
    <property type="evidence" value="ECO:0007669"/>
    <property type="project" value="TreeGrafter"/>
</dbReference>
<dbReference type="Gene3D" id="3.80.10.10">
    <property type="entry name" value="Ribonuclease Inhibitor"/>
    <property type="match status" value="3"/>
</dbReference>
<sequence length="754" mass="81811">MVRLGRNQSLPAPASHGATLRKASTNVFSFPTLSMTRTSSERSLAYNPGGSTSRSSSKSRGRSRSGSNAPIPLAPIISAIQRGNFVMLSELDLDVLIKDMSGKDSKVLEVLNVTASSVSQSDAKILAKLIKSSDAANIKSLKMEGSTISQQATKMLFEAWKFNKTISTLSLARSGVNDKTVKYLARVIVKNETLKTLDLSGNHITALGAEFLAEAMVVNRGVTRLCIQSNNIKKAGAPYLAKILSKNRVIRHMNIGSNGLGADGVVLIAEAVRFNRTLTSLSLDMNEMGYRGAAAIATALVSNRHITHLYLAHNNIGDKGLADICESLKRNKYLVCLDLELNHIGMGQSVIGLTALGEILKTNTTLCELNLSYNLFATEAVRALAEGMVANSTLESVVFTNCRLSTESAIAIAKSLTPRTGLQNLGLTNNPEIGVEGYWALAQNLVKNRSVKGIQLDYNSEDRQALYESFQNSITRNHIWQQAIYAAACRILVLSRIVLLGRSVNQKQLLKQQEHHIQHHNQHHGWNIFRRVKLGRSGSSNSIVSLWSSGKNHANNHRHSNGADGGGAEGDLGPNTTHGNSHSRLANGGSSSSPANRGVNKQPSNSSLLSNNRPIGSIATLNTATNHQHTTLQSHSMHSHLPSNSSGAMVINGHHASPSNGSMTAAMEFEYNPHKMLANLGNMPHEIFENICAFLDPGRTMNIAQIRATVQAAGDRSTLTRYFTREKMLERIFNSRYISPVGMRYSLKAGDERV</sequence>
<feature type="compositionally biased region" description="Polar residues" evidence="4">
    <location>
        <begin position="574"/>
        <end position="603"/>
    </location>
</feature>
<dbReference type="GO" id="GO:0006913">
    <property type="term" value="P:nucleocytoplasmic transport"/>
    <property type="evidence" value="ECO:0007669"/>
    <property type="project" value="TreeGrafter"/>
</dbReference>
<keyword evidence="3" id="KW-0677">Repeat</keyword>
<comment type="caution">
    <text evidence="5">The sequence shown here is derived from an EMBL/GenBank/DDBJ whole genome shotgun (WGS) entry which is preliminary data.</text>
</comment>
<dbReference type="SMART" id="SM00368">
    <property type="entry name" value="LRR_RI"/>
    <property type="match status" value="9"/>
</dbReference>
<organism evidence="5 6">
    <name type="scientific">Mortierella polycephala</name>
    <dbReference type="NCBI Taxonomy" id="41804"/>
    <lineage>
        <taxon>Eukaryota</taxon>
        <taxon>Fungi</taxon>
        <taxon>Fungi incertae sedis</taxon>
        <taxon>Mucoromycota</taxon>
        <taxon>Mortierellomycotina</taxon>
        <taxon>Mortierellomycetes</taxon>
        <taxon>Mortierellales</taxon>
        <taxon>Mortierellaceae</taxon>
        <taxon>Mortierella</taxon>
    </lineage>
</organism>
<feature type="compositionally biased region" description="Polar residues" evidence="4">
    <location>
        <begin position="629"/>
        <end position="647"/>
    </location>
</feature>
<dbReference type="GO" id="GO:0031267">
    <property type="term" value="F:small GTPase binding"/>
    <property type="evidence" value="ECO:0007669"/>
    <property type="project" value="TreeGrafter"/>
</dbReference>
<dbReference type="Pfam" id="PF13516">
    <property type="entry name" value="LRR_6"/>
    <property type="match status" value="4"/>
</dbReference>
<keyword evidence="6" id="KW-1185">Reference proteome</keyword>
<feature type="region of interest" description="Disordered" evidence="4">
    <location>
        <begin position="629"/>
        <end position="657"/>
    </location>
</feature>
<name>A0A9P6TWL1_9FUNG</name>
<feature type="region of interest" description="Disordered" evidence="4">
    <location>
        <begin position="545"/>
        <end position="614"/>
    </location>
</feature>
<dbReference type="GO" id="GO:0005829">
    <property type="term" value="C:cytosol"/>
    <property type="evidence" value="ECO:0007669"/>
    <property type="project" value="TreeGrafter"/>
</dbReference>
<evidence type="ECO:0000313" key="5">
    <source>
        <dbReference type="EMBL" id="KAG0249795.1"/>
    </source>
</evidence>
<accession>A0A9P6TWL1</accession>
<protein>
    <recommendedName>
        <fullName evidence="7">RNI-like protein</fullName>
    </recommendedName>
</protein>
<evidence type="ECO:0000256" key="4">
    <source>
        <dbReference type="SAM" id="MobiDB-lite"/>
    </source>
</evidence>
<feature type="region of interest" description="Disordered" evidence="4">
    <location>
        <begin position="39"/>
        <end position="68"/>
    </location>
</feature>
<dbReference type="SUPFAM" id="SSF52047">
    <property type="entry name" value="RNI-like"/>
    <property type="match status" value="1"/>
</dbReference>
<gene>
    <name evidence="5" type="ORF">BG011_008926</name>
</gene>
<dbReference type="Proteomes" id="UP000726737">
    <property type="component" value="Unassembled WGS sequence"/>
</dbReference>
<dbReference type="InterPro" id="IPR001611">
    <property type="entry name" value="Leu-rich_rpt"/>
</dbReference>
<proteinExistence type="predicted"/>
<evidence type="ECO:0000256" key="3">
    <source>
        <dbReference type="ARBA" id="ARBA00022737"/>
    </source>
</evidence>
<dbReference type="AlphaFoldDB" id="A0A9P6TWL1"/>
<evidence type="ECO:0000256" key="2">
    <source>
        <dbReference type="ARBA" id="ARBA00022614"/>
    </source>
</evidence>
<dbReference type="PANTHER" id="PTHR24113:SF12">
    <property type="entry name" value="RAN GTPASE-ACTIVATING PROTEIN 1"/>
    <property type="match status" value="1"/>
</dbReference>
<dbReference type="EMBL" id="JAAAJA010000765">
    <property type="protein sequence ID" value="KAG0249795.1"/>
    <property type="molecule type" value="Genomic_DNA"/>
</dbReference>
<reference evidence="5" key="1">
    <citation type="journal article" date="2020" name="Fungal Divers.">
        <title>Resolving the Mortierellaceae phylogeny through synthesis of multi-gene phylogenetics and phylogenomics.</title>
        <authorList>
            <person name="Vandepol N."/>
            <person name="Liber J."/>
            <person name="Desiro A."/>
            <person name="Na H."/>
            <person name="Kennedy M."/>
            <person name="Barry K."/>
            <person name="Grigoriev I.V."/>
            <person name="Miller A.N."/>
            <person name="O'Donnell K."/>
            <person name="Stajich J.E."/>
            <person name="Bonito G."/>
        </authorList>
    </citation>
    <scope>NUCLEOTIDE SEQUENCE</scope>
    <source>
        <strain evidence="5">KOD948</strain>
    </source>
</reference>
<dbReference type="PANTHER" id="PTHR24113">
    <property type="entry name" value="RAN GTPASE-ACTIVATING PROTEIN 1"/>
    <property type="match status" value="1"/>
</dbReference>
<dbReference type="GO" id="GO:0005096">
    <property type="term" value="F:GTPase activator activity"/>
    <property type="evidence" value="ECO:0007669"/>
    <property type="project" value="UniProtKB-KW"/>
</dbReference>
<evidence type="ECO:0008006" key="7">
    <source>
        <dbReference type="Google" id="ProtNLM"/>
    </source>
</evidence>
<evidence type="ECO:0000313" key="6">
    <source>
        <dbReference type="Proteomes" id="UP000726737"/>
    </source>
</evidence>
<keyword evidence="2" id="KW-0433">Leucine-rich repeat</keyword>
<dbReference type="InterPro" id="IPR027038">
    <property type="entry name" value="RanGap"/>
</dbReference>
<evidence type="ECO:0000256" key="1">
    <source>
        <dbReference type="ARBA" id="ARBA00022468"/>
    </source>
</evidence>
<dbReference type="GO" id="GO:0048471">
    <property type="term" value="C:perinuclear region of cytoplasm"/>
    <property type="evidence" value="ECO:0007669"/>
    <property type="project" value="TreeGrafter"/>
</dbReference>
<keyword evidence="1" id="KW-0343">GTPase activation</keyword>
<dbReference type="OrthoDB" id="333024at2759"/>